<dbReference type="Gene3D" id="2.40.10.350">
    <property type="entry name" value="Rod shape-determining protein MreC, domain 2"/>
    <property type="match status" value="1"/>
</dbReference>
<reference evidence="8 9" key="1">
    <citation type="submission" date="2010-12" db="EMBL/GenBank/DDBJ databases">
        <title>Whole genome sequence of Anaerolinea thermophila UNI-1.</title>
        <authorList>
            <person name="Narita-Yamada S."/>
            <person name="Kishi E."/>
            <person name="Watanabe Y."/>
            <person name="Takasaki K."/>
            <person name="Ankai A."/>
            <person name="Oguchi A."/>
            <person name="Fukui S."/>
            <person name="Takahashi M."/>
            <person name="Yashiro I."/>
            <person name="Hosoyama A."/>
            <person name="Sekiguchi Y."/>
            <person name="Hanada S."/>
            <person name="Fujita N."/>
        </authorList>
    </citation>
    <scope>NUCLEOTIDE SEQUENCE [LARGE SCALE GENOMIC DNA]</scope>
    <source>
        <strain evidence="9">DSM 14523 / JCM 11388 / NBRC 100420 / UNI-1</strain>
    </source>
</reference>
<protein>
    <recommendedName>
        <fullName evidence="2">Cell shape-determining protein MreC</fullName>
    </recommendedName>
    <alternativeName>
        <fullName evidence="4">Cell shape protein MreC</fullName>
    </alternativeName>
</protein>
<dbReference type="EMBL" id="AP012029">
    <property type="protein sequence ID" value="BAJ63004.1"/>
    <property type="molecule type" value="Genomic_DNA"/>
</dbReference>
<dbReference type="Gene3D" id="2.40.10.340">
    <property type="entry name" value="Rod shape-determining protein MreC, domain 1"/>
    <property type="match status" value="1"/>
</dbReference>
<keyword evidence="6" id="KW-0812">Transmembrane</keyword>
<dbReference type="OrthoDB" id="9792313at2"/>
<evidence type="ECO:0000256" key="3">
    <source>
        <dbReference type="ARBA" id="ARBA00022960"/>
    </source>
</evidence>
<feature type="domain" description="Rod shape-determining protein MreC beta-barrel core" evidence="7">
    <location>
        <begin position="119"/>
        <end position="264"/>
    </location>
</feature>
<evidence type="ECO:0000256" key="4">
    <source>
        <dbReference type="ARBA" id="ARBA00032089"/>
    </source>
</evidence>
<dbReference type="PANTHER" id="PTHR34138:SF1">
    <property type="entry name" value="CELL SHAPE-DETERMINING PROTEIN MREC"/>
    <property type="match status" value="1"/>
</dbReference>
<organism evidence="8 9">
    <name type="scientific">Anaerolinea thermophila (strain DSM 14523 / JCM 11388 / NBRC 100420 / UNI-1)</name>
    <dbReference type="NCBI Taxonomy" id="926569"/>
    <lineage>
        <taxon>Bacteria</taxon>
        <taxon>Bacillati</taxon>
        <taxon>Chloroflexota</taxon>
        <taxon>Anaerolineae</taxon>
        <taxon>Anaerolineales</taxon>
        <taxon>Anaerolineaceae</taxon>
        <taxon>Anaerolinea</taxon>
    </lineage>
</organism>
<dbReference type="InterPro" id="IPR007221">
    <property type="entry name" value="MreC"/>
</dbReference>
<evidence type="ECO:0000256" key="5">
    <source>
        <dbReference type="SAM" id="Coils"/>
    </source>
</evidence>
<dbReference type="KEGG" id="atm:ANT_09700"/>
<dbReference type="GO" id="GO:0005886">
    <property type="term" value="C:plasma membrane"/>
    <property type="evidence" value="ECO:0007669"/>
    <property type="project" value="TreeGrafter"/>
</dbReference>
<sequence length="280" mass="30354">MTGFLERFWRTGVIFLIVAGLLFLALGGYLNPMVRLASTPWIAAQRWLMTRYLAFYELVSSPQEMAALRQQVAALEEENARLRSQVIELQQELSRAQTTSALLDFARSRPGDRFVGASVIGRDPSPFLQYVFIDKGSDDGLRRGMPVVTAEGLVGRIDAVIANGARVQLITDPGAAVNVKIASSEVEAILSGSLTGELTLEMLPQEATLKVGDVVLTSGLGGNYPENILVGQIAALRQQETTLFQTAVVQPAVDFRTLRTVLVITNFAPVNLSPLQPSAP</sequence>
<keyword evidence="5" id="KW-0175">Coiled coil</keyword>
<dbReference type="InterPro" id="IPR042177">
    <property type="entry name" value="Cell/Rod_1"/>
</dbReference>
<feature type="coiled-coil region" evidence="5">
    <location>
        <begin position="65"/>
        <end position="99"/>
    </location>
</feature>
<proteinExistence type="inferred from homology"/>
<evidence type="ECO:0000313" key="8">
    <source>
        <dbReference type="EMBL" id="BAJ63004.1"/>
    </source>
</evidence>
<gene>
    <name evidence="8" type="primary">mreC</name>
    <name evidence="8" type="ordered locus">ANT_09700</name>
</gene>
<keyword evidence="9" id="KW-1185">Reference proteome</keyword>
<dbReference type="eggNOG" id="COG1792">
    <property type="taxonomic scope" value="Bacteria"/>
</dbReference>
<keyword evidence="6" id="KW-1133">Transmembrane helix</keyword>
<dbReference type="PANTHER" id="PTHR34138">
    <property type="entry name" value="CELL SHAPE-DETERMINING PROTEIN MREC"/>
    <property type="match status" value="1"/>
</dbReference>
<keyword evidence="3" id="KW-0133">Cell shape</keyword>
<evidence type="ECO:0000256" key="1">
    <source>
        <dbReference type="ARBA" id="ARBA00009369"/>
    </source>
</evidence>
<dbReference type="HOGENOM" id="CLU_042663_1_0_0"/>
<dbReference type="FunCoup" id="E8N3J0">
    <property type="interactions" value="248"/>
</dbReference>
<dbReference type="InterPro" id="IPR055342">
    <property type="entry name" value="MreC_beta-barrel_core"/>
</dbReference>
<dbReference type="RefSeq" id="WP_013559395.1">
    <property type="nucleotide sequence ID" value="NC_014960.1"/>
</dbReference>
<keyword evidence="6" id="KW-0472">Membrane</keyword>
<dbReference type="InterPro" id="IPR042175">
    <property type="entry name" value="Cell/Rod_MreC_2"/>
</dbReference>
<accession>E8N3J0</accession>
<name>E8N3J0_ANATU</name>
<dbReference type="Pfam" id="PF04085">
    <property type="entry name" value="MreC"/>
    <property type="match status" value="1"/>
</dbReference>
<evidence type="ECO:0000256" key="6">
    <source>
        <dbReference type="SAM" id="Phobius"/>
    </source>
</evidence>
<dbReference type="AlphaFoldDB" id="E8N3J0"/>
<evidence type="ECO:0000313" key="9">
    <source>
        <dbReference type="Proteomes" id="UP000008922"/>
    </source>
</evidence>
<dbReference type="InParanoid" id="E8N3J0"/>
<evidence type="ECO:0000259" key="7">
    <source>
        <dbReference type="Pfam" id="PF04085"/>
    </source>
</evidence>
<dbReference type="STRING" id="926569.ANT_09700"/>
<dbReference type="GO" id="GO:0008360">
    <property type="term" value="P:regulation of cell shape"/>
    <property type="evidence" value="ECO:0007669"/>
    <property type="project" value="UniProtKB-KW"/>
</dbReference>
<evidence type="ECO:0000256" key="2">
    <source>
        <dbReference type="ARBA" id="ARBA00013855"/>
    </source>
</evidence>
<comment type="similarity">
    <text evidence="1">Belongs to the MreC family.</text>
</comment>
<dbReference type="NCBIfam" id="TIGR00219">
    <property type="entry name" value="mreC"/>
    <property type="match status" value="1"/>
</dbReference>
<dbReference type="CDD" id="cd14686">
    <property type="entry name" value="bZIP"/>
    <property type="match status" value="1"/>
</dbReference>
<feature type="transmembrane region" description="Helical" evidence="6">
    <location>
        <begin position="12"/>
        <end position="30"/>
    </location>
</feature>
<dbReference type="Proteomes" id="UP000008922">
    <property type="component" value="Chromosome"/>
</dbReference>